<dbReference type="PANTHER" id="PTHR21255">
    <property type="entry name" value="T-COMPLEX-ASSOCIATED-TESTIS-EXPRESSED 1/ DYNEIN LIGHT CHAIN"/>
    <property type="match status" value="1"/>
</dbReference>
<gene>
    <name evidence="2" type="ORF">PAPYR_3749</name>
</gene>
<organism evidence="2 3">
    <name type="scientific">Paratrimastix pyriformis</name>
    <dbReference type="NCBI Taxonomy" id="342808"/>
    <lineage>
        <taxon>Eukaryota</taxon>
        <taxon>Metamonada</taxon>
        <taxon>Preaxostyla</taxon>
        <taxon>Paratrimastigidae</taxon>
        <taxon>Paratrimastix</taxon>
    </lineage>
</organism>
<sequence length="168" mass="18758">MKEETEVKEAAIPNTFQTEPKKDERFRPADVRHYVDDLLTTTLKTARYNAAEAPLLARELSKLISQTLVQFPEVGYPYNPPKEQSSSSAVPSSAVAGVAQYGAEHPTTGRGFPRYKHIVQVTIGEVKDQGMRVASRSLWDPKVDSCVSCHFQNNSLFCVAMVFGIYFE</sequence>
<accession>A0ABQ8ULG1</accession>
<dbReference type="InterPro" id="IPR038586">
    <property type="entry name" value="Tctex-1-like_sf"/>
</dbReference>
<dbReference type="Pfam" id="PF03645">
    <property type="entry name" value="Tctex-1"/>
    <property type="match status" value="1"/>
</dbReference>
<evidence type="ECO:0000313" key="3">
    <source>
        <dbReference type="Proteomes" id="UP001141327"/>
    </source>
</evidence>
<feature type="region of interest" description="Disordered" evidence="1">
    <location>
        <begin position="1"/>
        <end position="23"/>
    </location>
</feature>
<dbReference type="CDD" id="cd21459">
    <property type="entry name" value="DLC-like_TCTEX1D2"/>
    <property type="match status" value="1"/>
</dbReference>
<name>A0ABQ8ULG1_9EUKA</name>
<dbReference type="InterPro" id="IPR005334">
    <property type="entry name" value="Tctex-1-like"/>
</dbReference>
<evidence type="ECO:0000256" key="1">
    <source>
        <dbReference type="SAM" id="MobiDB-lite"/>
    </source>
</evidence>
<protein>
    <submittedName>
        <fullName evidence="2">Dynein outer arm light chain</fullName>
    </submittedName>
</protein>
<dbReference type="EMBL" id="JAPMOS010000015">
    <property type="protein sequence ID" value="KAJ4460034.1"/>
    <property type="molecule type" value="Genomic_DNA"/>
</dbReference>
<dbReference type="Gene3D" id="3.30.1140.40">
    <property type="entry name" value="Tctex-1"/>
    <property type="match status" value="1"/>
</dbReference>
<dbReference type="Proteomes" id="UP001141327">
    <property type="component" value="Unassembled WGS sequence"/>
</dbReference>
<proteinExistence type="predicted"/>
<comment type="caution">
    <text evidence="2">The sequence shown here is derived from an EMBL/GenBank/DDBJ whole genome shotgun (WGS) entry which is preliminary data.</text>
</comment>
<dbReference type="PANTHER" id="PTHR21255:SF7">
    <property type="entry name" value="DYNEIN LIGHT CHAIN TCTEX-TYPE PROTEIN 2B"/>
    <property type="match status" value="1"/>
</dbReference>
<reference evidence="2" key="1">
    <citation type="journal article" date="2022" name="bioRxiv">
        <title>Genomics of Preaxostyla Flagellates Illuminates Evolutionary Transitions and the Path Towards Mitochondrial Loss.</title>
        <authorList>
            <person name="Novak L.V.F."/>
            <person name="Treitli S.C."/>
            <person name="Pyrih J."/>
            <person name="Halakuc P."/>
            <person name="Pipaliya S.V."/>
            <person name="Vacek V."/>
            <person name="Brzon O."/>
            <person name="Soukal P."/>
            <person name="Eme L."/>
            <person name="Dacks J.B."/>
            <person name="Karnkowska A."/>
            <person name="Elias M."/>
            <person name="Hampl V."/>
        </authorList>
    </citation>
    <scope>NUCLEOTIDE SEQUENCE</scope>
    <source>
        <strain evidence="2">RCP-MX</strain>
    </source>
</reference>
<evidence type="ECO:0000313" key="2">
    <source>
        <dbReference type="EMBL" id="KAJ4460034.1"/>
    </source>
</evidence>
<keyword evidence="3" id="KW-1185">Reference proteome</keyword>